<dbReference type="Proteomes" id="UP001153387">
    <property type="component" value="Unassembled WGS sequence"/>
</dbReference>
<keyword evidence="2" id="KW-1185">Reference proteome</keyword>
<gene>
    <name evidence="1" type="ORF">OMP38_31210</name>
</gene>
<dbReference type="AlphaFoldDB" id="A0A9X4KMT9"/>
<evidence type="ECO:0000313" key="2">
    <source>
        <dbReference type="Proteomes" id="UP001153387"/>
    </source>
</evidence>
<comment type="caution">
    <text evidence="1">The sequence shown here is derived from an EMBL/GenBank/DDBJ whole genome shotgun (WGS) entry which is preliminary data.</text>
</comment>
<dbReference type="EMBL" id="JAPDHZ010000008">
    <property type="protein sequence ID" value="MDG0794800.1"/>
    <property type="molecule type" value="Genomic_DNA"/>
</dbReference>
<name>A0A9X4KMT9_9BACL</name>
<evidence type="ECO:0000313" key="1">
    <source>
        <dbReference type="EMBL" id="MDG0794800.1"/>
    </source>
</evidence>
<organism evidence="1 2">
    <name type="scientific">Cohnella ginsengisoli</name>
    <dbReference type="NCBI Taxonomy" id="425004"/>
    <lineage>
        <taxon>Bacteria</taxon>
        <taxon>Bacillati</taxon>
        <taxon>Bacillota</taxon>
        <taxon>Bacilli</taxon>
        <taxon>Bacillales</taxon>
        <taxon>Paenibacillaceae</taxon>
        <taxon>Cohnella</taxon>
    </lineage>
</organism>
<accession>A0A9X4KMT9</accession>
<reference evidence="1 2" key="1">
    <citation type="submission" date="2022-10" db="EMBL/GenBank/DDBJ databases">
        <title>Comparative genomic analysis of Cohnella hashimotonis sp. nov., isolated from the International Space Station.</title>
        <authorList>
            <person name="Simpson A."/>
            <person name="Venkateswaran K."/>
        </authorList>
    </citation>
    <scope>NUCLEOTIDE SEQUENCE [LARGE SCALE GENOMIC DNA]</scope>
    <source>
        <strain evidence="1 2">DSM 18997</strain>
    </source>
</reference>
<dbReference type="RefSeq" id="WP_277568526.1">
    <property type="nucleotide sequence ID" value="NZ_JAPDHZ010000008.1"/>
</dbReference>
<protein>
    <submittedName>
        <fullName evidence="1">Uncharacterized protein</fullName>
    </submittedName>
</protein>
<sequence>MSDTKIGVPTAKPREKAVTSWPAWAMLMPASREMIGRMPMMANSAKPVKKVPSVSIYKIVRFILTTSYNCRGAARPL</sequence>
<proteinExistence type="predicted"/>